<dbReference type="GO" id="GO:0006527">
    <property type="term" value="P:L-arginine catabolic process"/>
    <property type="evidence" value="ECO:0007669"/>
    <property type="project" value="InterPro"/>
</dbReference>
<dbReference type="InterPro" id="IPR002724">
    <property type="entry name" value="Pyruvoyl-dep_arg_deCO2ase"/>
</dbReference>
<dbReference type="Gene3D" id="3.50.20.10">
    <property type="entry name" value="Pyruvoyl-Dependent Histidine Decarboxylase, subunit B"/>
    <property type="match status" value="1"/>
</dbReference>
<dbReference type="SFLD" id="SFLDG01170">
    <property type="entry name" value="Pyruvoyl-dependent_arginine_de"/>
    <property type="match status" value="1"/>
</dbReference>
<accession>A0A2R4VZW3</accession>
<dbReference type="InterPro" id="IPR016105">
    <property type="entry name" value="Pyr-dep_his/arg-deCO2ase_sand"/>
</dbReference>
<dbReference type="SUPFAM" id="SSF56271">
    <property type="entry name" value="Pyruvoyl-dependent histidine and arginine decarboxylases"/>
    <property type="match status" value="1"/>
</dbReference>
<comment type="catalytic activity">
    <reaction evidence="8">
        <text>L-arginine + H(+) = agmatine + CO2</text>
        <dbReference type="Rhea" id="RHEA:17641"/>
        <dbReference type="ChEBI" id="CHEBI:15378"/>
        <dbReference type="ChEBI" id="CHEBI:16526"/>
        <dbReference type="ChEBI" id="CHEBI:32682"/>
        <dbReference type="ChEBI" id="CHEBI:58145"/>
        <dbReference type="EC" id="4.1.1.19"/>
    </reaction>
</comment>
<dbReference type="Pfam" id="PF01862">
    <property type="entry name" value="PvlArgDC"/>
    <property type="match status" value="1"/>
</dbReference>
<dbReference type="InterPro" id="IPR016104">
    <property type="entry name" value="Pyr-dep_his/arg-deCO2ase"/>
</dbReference>
<dbReference type="AlphaFoldDB" id="A0A2R4VZW3"/>
<keyword evidence="10" id="KW-1185">Reference proteome</keyword>
<keyword evidence="7" id="KW-0670">Pyruvate</keyword>
<gene>
    <name evidence="9" type="ORF">TDSAC_0707</name>
</gene>
<evidence type="ECO:0000256" key="8">
    <source>
        <dbReference type="ARBA" id="ARBA00049309"/>
    </source>
</evidence>
<organism evidence="9 10">
    <name type="scientific">Thermodesulfobium acidiphilum</name>
    <dbReference type="NCBI Taxonomy" id="1794699"/>
    <lineage>
        <taxon>Bacteria</taxon>
        <taxon>Pseudomonadati</taxon>
        <taxon>Thermodesulfobiota</taxon>
        <taxon>Thermodesulfobiia</taxon>
        <taxon>Thermodesulfobiales</taxon>
        <taxon>Thermodesulfobiaceae</taxon>
        <taxon>Thermodesulfobium</taxon>
    </lineage>
</organism>
<evidence type="ECO:0000313" key="10">
    <source>
        <dbReference type="Proteomes" id="UP000244792"/>
    </source>
</evidence>
<dbReference type="NCBIfam" id="TIGR00286">
    <property type="entry name" value="pyruvoyl-dependent arginine decarboxylase"/>
    <property type="match status" value="1"/>
</dbReference>
<dbReference type="Gene3D" id="3.30.60.30">
    <property type="match status" value="1"/>
</dbReference>
<sequence length="154" mass="16254">MLPIPTKYFISFGSCNADHPLNAFDGALLSAGVGNTNLVRVSSILPPSAVEVKNLALPYGALVPIAYASKVSTNKGERIAAAAGIGIPKDPSLPGLIMEYSCSGSKEEAEKTVLEMVEEGFAMRGFKLLEKKAVTTDIVVEKAACAFACVVLWY</sequence>
<dbReference type="PANTHER" id="PTHR40438">
    <property type="entry name" value="PYRUVOYL-DEPENDENT ARGININE DECARBOXYLASE"/>
    <property type="match status" value="1"/>
</dbReference>
<dbReference type="PANTHER" id="PTHR40438:SF1">
    <property type="entry name" value="PYRUVOYL-DEPENDENT ARGININE DECARBOXYLASE"/>
    <property type="match status" value="1"/>
</dbReference>
<dbReference type="SFLD" id="SFLDF00471">
    <property type="entry name" value="Pyruvoyl-dependent_arginine_de"/>
    <property type="match status" value="1"/>
</dbReference>
<evidence type="ECO:0000256" key="2">
    <source>
        <dbReference type="ARBA" id="ARBA00008611"/>
    </source>
</evidence>
<keyword evidence="5" id="KW-0210">Decarboxylase</keyword>
<reference evidence="9 10" key="1">
    <citation type="submission" date="2017-04" db="EMBL/GenBank/DDBJ databases">
        <title>Genomic insights into metabolism of Thermodesulfobium acidiphilum.</title>
        <authorList>
            <person name="Toshchakov S.V."/>
            <person name="Frolov E.N."/>
            <person name="Kublanov I.V."/>
            <person name="Samarov N.I."/>
            <person name="Novikov A."/>
            <person name="Lebedinsky A.V."/>
            <person name="Bonch-Osmolovskaya E.A."/>
            <person name="Chernyh N.A."/>
        </authorList>
    </citation>
    <scope>NUCLEOTIDE SEQUENCE [LARGE SCALE GENOMIC DNA]</scope>
    <source>
        <strain evidence="9 10">3127-1</strain>
    </source>
</reference>
<dbReference type="GO" id="GO:0008792">
    <property type="term" value="F:arginine decarboxylase activity"/>
    <property type="evidence" value="ECO:0007669"/>
    <property type="project" value="UniProtKB-EC"/>
</dbReference>
<name>A0A2R4VZW3_THEAF</name>
<dbReference type="EMBL" id="CP020921">
    <property type="protein sequence ID" value="AWB10075.1"/>
    <property type="molecule type" value="Genomic_DNA"/>
</dbReference>
<evidence type="ECO:0000256" key="3">
    <source>
        <dbReference type="ARBA" id="ARBA00012426"/>
    </source>
</evidence>
<evidence type="ECO:0000256" key="7">
    <source>
        <dbReference type="ARBA" id="ARBA00023317"/>
    </source>
</evidence>
<keyword evidence="6" id="KW-0456">Lyase</keyword>
<evidence type="ECO:0000256" key="4">
    <source>
        <dbReference type="ARBA" id="ARBA00014727"/>
    </source>
</evidence>
<evidence type="ECO:0000256" key="5">
    <source>
        <dbReference type="ARBA" id="ARBA00022793"/>
    </source>
</evidence>
<evidence type="ECO:0000256" key="1">
    <source>
        <dbReference type="ARBA" id="ARBA00001928"/>
    </source>
</evidence>
<comment type="similarity">
    <text evidence="2">Belongs to the pyruvoyl-dependent arginine decarboxylase family.</text>
</comment>
<protein>
    <recommendedName>
        <fullName evidence="4">Pyruvoyl-dependent arginine decarboxylase AaxB</fullName>
        <ecNumber evidence="3">4.1.1.19</ecNumber>
    </recommendedName>
</protein>
<dbReference type="KEGG" id="taci:TDSAC_0707"/>
<evidence type="ECO:0000256" key="6">
    <source>
        <dbReference type="ARBA" id="ARBA00023239"/>
    </source>
</evidence>
<comment type="cofactor">
    <cofactor evidence="1">
        <name>pyruvate</name>
        <dbReference type="ChEBI" id="CHEBI:15361"/>
    </cofactor>
</comment>
<dbReference type="HAMAP" id="MF_01404">
    <property type="entry name" value="PvlArgDC"/>
    <property type="match status" value="1"/>
</dbReference>
<dbReference type="EC" id="4.1.1.19" evidence="3"/>
<proteinExistence type="inferred from homology"/>
<dbReference type="SFLD" id="SFLDS00055">
    <property type="entry name" value="Pyruvoyl-Dependent_Histidine/A"/>
    <property type="match status" value="1"/>
</dbReference>
<dbReference type="Proteomes" id="UP000244792">
    <property type="component" value="Chromosome"/>
</dbReference>
<evidence type="ECO:0000313" key="9">
    <source>
        <dbReference type="EMBL" id="AWB10075.1"/>
    </source>
</evidence>
<dbReference type="RefSeq" id="WP_108308905.1">
    <property type="nucleotide sequence ID" value="NZ_CP020921.1"/>
</dbReference>
<dbReference type="OrthoDB" id="9783061at2"/>